<sequence>MKMVEQNRRRCLFWTLTFVIYICFGIYCVCTNFGNTIGQILLSPFIIASLPLYGYGLLGVFIWAMMSMAFDDYKKLK</sequence>
<proteinExistence type="predicted"/>
<dbReference type="EMBL" id="BK014636">
    <property type="protein sequence ID" value="DAD65172.1"/>
    <property type="molecule type" value="Genomic_DNA"/>
</dbReference>
<evidence type="ECO:0000256" key="1">
    <source>
        <dbReference type="SAM" id="Phobius"/>
    </source>
</evidence>
<keyword evidence="1" id="KW-1133">Transmembrane helix</keyword>
<reference evidence="2" key="1">
    <citation type="journal article" date="2021" name="Proc. Natl. Acad. Sci. U.S.A.">
        <title>A Catalog of Tens of Thousands of Viruses from Human Metagenomes Reveals Hidden Associations with Chronic Diseases.</title>
        <authorList>
            <person name="Tisza M.J."/>
            <person name="Buck C.B."/>
        </authorList>
    </citation>
    <scope>NUCLEOTIDE SEQUENCE</scope>
    <source>
        <strain evidence="2">Ctlr42</strain>
    </source>
</reference>
<feature type="transmembrane region" description="Helical" evidence="1">
    <location>
        <begin position="12"/>
        <end position="34"/>
    </location>
</feature>
<keyword evidence="1" id="KW-0472">Membrane</keyword>
<organism evidence="2">
    <name type="scientific">Siphoviridae sp. ctlr42</name>
    <dbReference type="NCBI Taxonomy" id="2823599"/>
    <lineage>
        <taxon>Viruses</taxon>
        <taxon>Duplodnaviria</taxon>
        <taxon>Heunggongvirae</taxon>
        <taxon>Uroviricota</taxon>
        <taxon>Caudoviricetes</taxon>
    </lineage>
</organism>
<feature type="transmembrane region" description="Helical" evidence="1">
    <location>
        <begin position="40"/>
        <end position="65"/>
    </location>
</feature>
<accession>A0A8S5L5X9</accession>
<name>A0A8S5L5X9_9CAUD</name>
<protein>
    <submittedName>
        <fullName evidence="2">Uncharacterized protein</fullName>
    </submittedName>
</protein>
<keyword evidence="1" id="KW-0812">Transmembrane</keyword>
<evidence type="ECO:0000313" key="2">
    <source>
        <dbReference type="EMBL" id="DAD65172.1"/>
    </source>
</evidence>